<dbReference type="STRING" id="76193.A0A194QZU3"/>
<evidence type="ECO:0000313" key="5">
    <source>
        <dbReference type="Proteomes" id="UP000053240"/>
    </source>
</evidence>
<keyword evidence="2" id="KW-0677">Repeat</keyword>
<evidence type="ECO:0000256" key="2">
    <source>
        <dbReference type="ARBA" id="ARBA00022737"/>
    </source>
</evidence>
<evidence type="ECO:0000256" key="3">
    <source>
        <dbReference type="ARBA" id="ARBA00038386"/>
    </source>
</evidence>
<accession>A0A194QZU3</accession>
<dbReference type="GO" id="GO:0019208">
    <property type="term" value="F:phosphatase regulator activity"/>
    <property type="evidence" value="ECO:0007669"/>
    <property type="project" value="TreeGrafter"/>
</dbReference>
<evidence type="ECO:0000256" key="1">
    <source>
        <dbReference type="ARBA" id="ARBA00022473"/>
    </source>
</evidence>
<dbReference type="InterPro" id="IPR002110">
    <property type="entry name" value="Ankyrin_rpt"/>
</dbReference>
<keyword evidence="5" id="KW-1185">Reference proteome</keyword>
<keyword evidence="1" id="KW-0217">Developmental protein</keyword>
<organism evidence="4 5">
    <name type="scientific">Papilio machaon</name>
    <name type="common">Old World swallowtail butterfly</name>
    <dbReference type="NCBI Taxonomy" id="76193"/>
    <lineage>
        <taxon>Eukaryota</taxon>
        <taxon>Metazoa</taxon>
        <taxon>Ecdysozoa</taxon>
        <taxon>Arthropoda</taxon>
        <taxon>Hexapoda</taxon>
        <taxon>Insecta</taxon>
        <taxon>Pterygota</taxon>
        <taxon>Neoptera</taxon>
        <taxon>Endopterygota</taxon>
        <taxon>Lepidoptera</taxon>
        <taxon>Glossata</taxon>
        <taxon>Ditrysia</taxon>
        <taxon>Papilionoidea</taxon>
        <taxon>Papilionidae</taxon>
        <taxon>Papilioninae</taxon>
        <taxon>Papilio</taxon>
    </lineage>
</organism>
<comment type="similarity">
    <text evidence="3">Belongs to the NRARP family.</text>
</comment>
<sequence>MDSRSSSALFKRAEQLKRWQESDTNKQSSKPRYAARIHFSTGTVFLAACKAGDKEEIQRLLNMGADINTPNVDGLTALHQVSLITKLCIEITDYIREYEERRQCV</sequence>
<dbReference type="InterPro" id="IPR036770">
    <property type="entry name" value="Ankyrin_rpt-contain_sf"/>
</dbReference>
<dbReference type="EMBL" id="KQ461108">
    <property type="protein sequence ID" value="KPJ09111.1"/>
    <property type="molecule type" value="Genomic_DNA"/>
</dbReference>
<dbReference type="AlphaFoldDB" id="A0A194QZU3"/>
<dbReference type="Pfam" id="PF13637">
    <property type="entry name" value="Ank_4"/>
    <property type="match status" value="1"/>
</dbReference>
<proteinExistence type="inferred from homology"/>
<dbReference type="InterPro" id="IPR051226">
    <property type="entry name" value="PP1_Regulatory_Subunit"/>
</dbReference>
<dbReference type="PANTHER" id="PTHR24179">
    <property type="entry name" value="PROTEIN PHOSPHATASE 1 REGULATORY SUBUNIT 12"/>
    <property type="match status" value="1"/>
</dbReference>
<dbReference type="Gene3D" id="1.25.40.20">
    <property type="entry name" value="Ankyrin repeat-containing domain"/>
    <property type="match status" value="1"/>
</dbReference>
<dbReference type="InParanoid" id="A0A194QZU3"/>
<gene>
    <name evidence="4" type="ORF">RR48_15252</name>
</gene>
<dbReference type="GO" id="GO:0005737">
    <property type="term" value="C:cytoplasm"/>
    <property type="evidence" value="ECO:0007669"/>
    <property type="project" value="TreeGrafter"/>
</dbReference>
<dbReference type="PANTHER" id="PTHR24179:SF21">
    <property type="entry name" value="MYOSIN BINDING SUBUNIT, ISOFORM O"/>
    <property type="match status" value="1"/>
</dbReference>
<protein>
    <submittedName>
        <fullName evidence="4">Protein phosphatase 1 regulatory subunit 12B</fullName>
    </submittedName>
</protein>
<dbReference type="Proteomes" id="UP000053240">
    <property type="component" value="Unassembled WGS sequence"/>
</dbReference>
<reference evidence="4 5" key="1">
    <citation type="journal article" date="2015" name="Nat. Commun.">
        <title>Outbred genome sequencing and CRISPR/Cas9 gene editing in butterflies.</title>
        <authorList>
            <person name="Li X."/>
            <person name="Fan D."/>
            <person name="Zhang W."/>
            <person name="Liu G."/>
            <person name="Zhang L."/>
            <person name="Zhao L."/>
            <person name="Fang X."/>
            <person name="Chen L."/>
            <person name="Dong Y."/>
            <person name="Chen Y."/>
            <person name="Ding Y."/>
            <person name="Zhao R."/>
            <person name="Feng M."/>
            <person name="Zhu Y."/>
            <person name="Feng Y."/>
            <person name="Jiang X."/>
            <person name="Zhu D."/>
            <person name="Xiang H."/>
            <person name="Feng X."/>
            <person name="Li S."/>
            <person name="Wang J."/>
            <person name="Zhang G."/>
            <person name="Kronforst M.R."/>
            <person name="Wang W."/>
        </authorList>
    </citation>
    <scope>NUCLEOTIDE SEQUENCE [LARGE SCALE GENOMIC DNA]</scope>
    <source>
        <strain evidence="4">Ya'a_city_454_Pm</strain>
        <tissue evidence="4">Whole body</tissue>
    </source>
</reference>
<dbReference type="SUPFAM" id="SSF48403">
    <property type="entry name" value="Ankyrin repeat"/>
    <property type="match status" value="1"/>
</dbReference>
<dbReference type="GO" id="GO:0004857">
    <property type="term" value="F:enzyme inhibitor activity"/>
    <property type="evidence" value="ECO:0007669"/>
    <property type="project" value="TreeGrafter"/>
</dbReference>
<name>A0A194QZU3_PAPMA</name>
<evidence type="ECO:0000313" key="4">
    <source>
        <dbReference type="EMBL" id="KPJ09111.1"/>
    </source>
</evidence>